<organism evidence="8 9">
    <name type="scientific">Bondarzewia mesenterica</name>
    <dbReference type="NCBI Taxonomy" id="1095465"/>
    <lineage>
        <taxon>Eukaryota</taxon>
        <taxon>Fungi</taxon>
        <taxon>Dikarya</taxon>
        <taxon>Basidiomycota</taxon>
        <taxon>Agaricomycotina</taxon>
        <taxon>Agaricomycetes</taxon>
        <taxon>Russulales</taxon>
        <taxon>Bondarzewiaceae</taxon>
        <taxon>Bondarzewia</taxon>
    </lineage>
</organism>
<dbReference type="FunFam" id="3.30.70.580:FF:000002">
    <property type="entry name" value="tRNA pseudouridine synthase"/>
    <property type="match status" value="1"/>
</dbReference>
<name>A0A4S4M064_9AGAM</name>
<dbReference type="GO" id="GO:0003723">
    <property type="term" value="F:RNA binding"/>
    <property type="evidence" value="ECO:0007669"/>
    <property type="project" value="InterPro"/>
</dbReference>
<dbReference type="InterPro" id="IPR041708">
    <property type="entry name" value="PUS1/PUS2-like"/>
</dbReference>
<feature type="region of interest" description="Disordered" evidence="7">
    <location>
        <begin position="318"/>
        <end position="362"/>
    </location>
</feature>
<dbReference type="EMBL" id="SGPL01000078">
    <property type="protein sequence ID" value="THH18354.1"/>
    <property type="molecule type" value="Genomic_DNA"/>
</dbReference>
<feature type="active site" description="Nucleophile" evidence="5">
    <location>
        <position position="239"/>
    </location>
</feature>
<evidence type="ECO:0000256" key="7">
    <source>
        <dbReference type="SAM" id="MobiDB-lite"/>
    </source>
</evidence>
<dbReference type="GO" id="GO:0031119">
    <property type="term" value="P:tRNA pseudouridine synthesis"/>
    <property type="evidence" value="ECO:0007669"/>
    <property type="project" value="InterPro"/>
</dbReference>
<evidence type="ECO:0000256" key="1">
    <source>
        <dbReference type="ARBA" id="ARBA00009375"/>
    </source>
</evidence>
<dbReference type="Gene3D" id="3.30.70.660">
    <property type="entry name" value="Pseudouridine synthase I, catalytic domain, C-terminal subdomain"/>
    <property type="match status" value="2"/>
</dbReference>
<gene>
    <name evidence="8" type="ORF">EW146_g2617</name>
</gene>
<feature type="compositionally biased region" description="Basic and acidic residues" evidence="7">
    <location>
        <begin position="651"/>
        <end position="662"/>
    </location>
</feature>
<accession>A0A4S4M064</accession>
<dbReference type="InterPro" id="IPR001406">
    <property type="entry name" value="PsdUridine_synth_TruA"/>
</dbReference>
<dbReference type="GO" id="GO:1990481">
    <property type="term" value="P:mRNA pseudouridine synthesis"/>
    <property type="evidence" value="ECO:0007669"/>
    <property type="project" value="TreeGrafter"/>
</dbReference>
<evidence type="ECO:0000256" key="3">
    <source>
        <dbReference type="ARBA" id="ARBA00023235"/>
    </source>
</evidence>
<feature type="region of interest" description="Disordered" evidence="7">
    <location>
        <begin position="62"/>
        <end position="176"/>
    </location>
</feature>
<keyword evidence="2" id="KW-0819">tRNA processing</keyword>
<proteinExistence type="inferred from homology"/>
<dbReference type="InterPro" id="IPR020094">
    <property type="entry name" value="TruA/RsuA/RluB/E/F_N"/>
</dbReference>
<feature type="compositionally biased region" description="Basic and acidic residues" evidence="7">
    <location>
        <begin position="347"/>
        <end position="358"/>
    </location>
</feature>
<feature type="compositionally biased region" description="Low complexity" evidence="7">
    <location>
        <begin position="83"/>
        <end position="92"/>
    </location>
</feature>
<dbReference type="InterPro" id="IPR020095">
    <property type="entry name" value="PsdUridine_synth_TruA_C"/>
</dbReference>
<keyword evidence="9" id="KW-1185">Reference proteome</keyword>
<feature type="region of interest" description="Disordered" evidence="7">
    <location>
        <begin position="629"/>
        <end position="662"/>
    </location>
</feature>
<dbReference type="GO" id="GO:0005634">
    <property type="term" value="C:nucleus"/>
    <property type="evidence" value="ECO:0007669"/>
    <property type="project" value="TreeGrafter"/>
</dbReference>
<dbReference type="PANTHER" id="PTHR11142:SF4">
    <property type="entry name" value="PSEUDOURIDYLATE SYNTHASE 1 HOMOLOG"/>
    <property type="match status" value="1"/>
</dbReference>
<feature type="compositionally biased region" description="Low complexity" evidence="7">
    <location>
        <begin position="322"/>
        <end position="334"/>
    </location>
</feature>
<evidence type="ECO:0000313" key="9">
    <source>
        <dbReference type="Proteomes" id="UP000310158"/>
    </source>
</evidence>
<evidence type="ECO:0000256" key="5">
    <source>
        <dbReference type="PIRSR" id="PIRSR641708-1"/>
    </source>
</evidence>
<dbReference type="InterPro" id="IPR020103">
    <property type="entry name" value="PsdUridine_synth_cat_dom_sf"/>
</dbReference>
<comment type="catalytic activity">
    <reaction evidence="4">
        <text>a uridine in tRNA = a pseudouridine in tRNA</text>
        <dbReference type="Rhea" id="RHEA:54572"/>
        <dbReference type="Rhea" id="RHEA-COMP:13339"/>
        <dbReference type="Rhea" id="RHEA-COMP:13934"/>
        <dbReference type="ChEBI" id="CHEBI:65314"/>
        <dbReference type="ChEBI" id="CHEBI:65315"/>
    </reaction>
</comment>
<evidence type="ECO:0008006" key="10">
    <source>
        <dbReference type="Google" id="ProtNLM"/>
    </source>
</evidence>
<comment type="similarity">
    <text evidence="1">Belongs to the tRNA pseudouridine synthase TruA family.</text>
</comment>
<evidence type="ECO:0000256" key="6">
    <source>
        <dbReference type="PIRSR" id="PIRSR641708-2"/>
    </source>
</evidence>
<sequence>MSTFKNSIKMLPGGWSSIALRPARITLRLHCFPSVVHPRTHPVSRPINLRALMIDAEDVSGHNVPAKRPLEEEVLSNSDPKRAATGSAAPPSRSSPPINPDADIDAQPLSSTIGPSDEGKRRQKNMSRRDAAGYAKSRKGKEEDGKNVGRRRGTRGDGETVGAGQEGEEKGEKAPRLPKRQCACLVSVSFAFMDTFSLQPNVRTIEGVLFDALVKAGAVSQDNADDPVKVNLGRAARTDAGVHAAGNIVSMKLITQVPGVPDIVVRVNEFLPPEIRLWGYVRVQNSFNARLSCDSRKYTYFFPTYLLIPPKPGTGLYNTFHSQSPSSSSSDMPSTNTPADPFWSDPAHAESSKEEDLQRKRRWRASPEMVERLRETVKKFEATHNFHNFTVGRDFSDRSTQRHMRKIEVFEPVVYGETEWISVMFHGQSFMLHQIVRISGVNDVEPHPYTDLPFAAQDDGCPGSFLSHWHSATNYGRGDSESGVKVPFVLKFLPRFPQLYGPRLVFIPKMPSLGLLLEHPIFESYNRKVSSISEKLKPTDAEYRPPIDFDIYQEAIEKFKQEHIYDRMRDIEDRGGVFDAWVRSIDVYSGSDLSYLNPKGIIPASAVIKKNERRTNPFREKKRFDATDYSAAKIDIEQDEEDEAEAEQEGAMDKTKLADMEG</sequence>
<dbReference type="CDD" id="cd02568">
    <property type="entry name" value="PseudoU_synth_PUS1_PUS2"/>
    <property type="match status" value="1"/>
</dbReference>
<feature type="binding site" evidence="6">
    <location>
        <position position="298"/>
    </location>
    <ligand>
        <name>substrate</name>
    </ligand>
</feature>
<feature type="compositionally biased region" description="Acidic residues" evidence="7">
    <location>
        <begin position="637"/>
        <end position="650"/>
    </location>
</feature>
<dbReference type="Gene3D" id="3.30.70.580">
    <property type="entry name" value="Pseudouridine synthase I, catalytic domain, N-terminal subdomain"/>
    <property type="match status" value="1"/>
</dbReference>
<protein>
    <recommendedName>
        <fullName evidence="10">Pseudouridine synthase I TruA alpha/beta domain-containing protein</fullName>
    </recommendedName>
</protein>
<dbReference type="OrthoDB" id="10256309at2759"/>
<evidence type="ECO:0000256" key="2">
    <source>
        <dbReference type="ARBA" id="ARBA00022694"/>
    </source>
</evidence>
<dbReference type="GO" id="GO:0009982">
    <property type="term" value="F:pseudouridine synthase activity"/>
    <property type="evidence" value="ECO:0007669"/>
    <property type="project" value="InterPro"/>
</dbReference>
<reference evidence="8 9" key="1">
    <citation type="submission" date="2019-02" db="EMBL/GenBank/DDBJ databases">
        <title>Genome sequencing of the rare red list fungi Bondarzewia mesenterica.</title>
        <authorList>
            <person name="Buettner E."/>
            <person name="Kellner H."/>
        </authorList>
    </citation>
    <scope>NUCLEOTIDE SEQUENCE [LARGE SCALE GENOMIC DNA]</scope>
    <source>
        <strain evidence="8 9">DSM 108281</strain>
    </source>
</reference>
<dbReference type="Proteomes" id="UP000310158">
    <property type="component" value="Unassembled WGS sequence"/>
</dbReference>
<dbReference type="AlphaFoldDB" id="A0A4S4M064"/>
<dbReference type="SUPFAM" id="SSF55120">
    <property type="entry name" value="Pseudouridine synthase"/>
    <property type="match status" value="1"/>
</dbReference>
<dbReference type="PANTHER" id="PTHR11142">
    <property type="entry name" value="PSEUDOURIDYLATE SYNTHASE"/>
    <property type="match status" value="1"/>
</dbReference>
<evidence type="ECO:0000256" key="4">
    <source>
        <dbReference type="ARBA" id="ARBA00036943"/>
    </source>
</evidence>
<evidence type="ECO:0000313" key="8">
    <source>
        <dbReference type="EMBL" id="THH18354.1"/>
    </source>
</evidence>
<comment type="caution">
    <text evidence="8">The sequence shown here is derived from an EMBL/GenBank/DDBJ whole genome shotgun (WGS) entry which is preliminary data.</text>
</comment>
<keyword evidence="3" id="KW-0413">Isomerase</keyword>